<proteinExistence type="predicted"/>
<protein>
    <submittedName>
        <fullName evidence="1">Uncharacterized protein</fullName>
    </submittedName>
</protein>
<evidence type="ECO:0000313" key="2">
    <source>
        <dbReference type="Proteomes" id="UP000248806"/>
    </source>
</evidence>
<gene>
    <name evidence="1" type="ORF">EI42_05620</name>
</gene>
<name>A0A326TXE1_THEHA</name>
<comment type="caution">
    <text evidence="1">The sequence shown here is derived from an EMBL/GenBank/DDBJ whole genome shotgun (WGS) entry which is preliminary data.</text>
</comment>
<organism evidence="1 2">
    <name type="scientific">Thermosporothrix hazakensis</name>
    <dbReference type="NCBI Taxonomy" id="644383"/>
    <lineage>
        <taxon>Bacteria</taxon>
        <taxon>Bacillati</taxon>
        <taxon>Chloroflexota</taxon>
        <taxon>Ktedonobacteria</taxon>
        <taxon>Ktedonobacterales</taxon>
        <taxon>Thermosporotrichaceae</taxon>
        <taxon>Thermosporothrix</taxon>
    </lineage>
</organism>
<accession>A0A326TXE1</accession>
<dbReference type="AlphaFoldDB" id="A0A326TXE1"/>
<dbReference type="Proteomes" id="UP000248806">
    <property type="component" value="Unassembled WGS sequence"/>
</dbReference>
<dbReference type="EMBL" id="QKUF01000036">
    <property type="protein sequence ID" value="PZW21084.1"/>
    <property type="molecule type" value="Genomic_DNA"/>
</dbReference>
<keyword evidence="2" id="KW-1185">Reference proteome</keyword>
<evidence type="ECO:0000313" key="1">
    <source>
        <dbReference type="EMBL" id="PZW21084.1"/>
    </source>
</evidence>
<sequence>MVPFFMPRHQGELRDGDEIFSPQDLVLQHMRWHPRCIHVIHAYHAAPLAALIGSLSAAYLAPALLRYEDRQATSAPYVC</sequence>
<reference evidence="1 2" key="1">
    <citation type="submission" date="2018-06" db="EMBL/GenBank/DDBJ databases">
        <title>Genomic Encyclopedia of Archaeal and Bacterial Type Strains, Phase II (KMG-II): from individual species to whole genera.</title>
        <authorList>
            <person name="Goeker M."/>
        </authorList>
    </citation>
    <scope>NUCLEOTIDE SEQUENCE [LARGE SCALE GENOMIC DNA]</scope>
    <source>
        <strain evidence="1 2">ATCC BAA-1881</strain>
    </source>
</reference>